<keyword evidence="8" id="KW-0133">Cell shape</keyword>
<evidence type="ECO:0000256" key="18">
    <source>
        <dbReference type="ARBA" id="ARBA00041418"/>
    </source>
</evidence>
<comment type="pathway">
    <text evidence="2">Cell wall biogenesis; peptidoglycan biosynthesis.</text>
</comment>
<organism evidence="22 23">
    <name type="scientific">Candidatus Doudnabacteria bacterium RIFCSPLOWO2_02_FULL_48_13</name>
    <dbReference type="NCBI Taxonomy" id="1817845"/>
    <lineage>
        <taxon>Bacteria</taxon>
        <taxon>Candidatus Doudnaibacteriota</taxon>
    </lineage>
</organism>
<keyword evidence="9" id="KW-0573">Peptidoglycan synthesis</keyword>
<evidence type="ECO:0000256" key="19">
    <source>
        <dbReference type="ARBA" id="ARBA00044770"/>
    </source>
</evidence>
<keyword evidence="10 21" id="KW-1133">Transmembrane helix</keyword>
<dbReference type="PANTHER" id="PTHR30474">
    <property type="entry name" value="CELL CYCLE PROTEIN"/>
    <property type="match status" value="1"/>
</dbReference>
<evidence type="ECO:0000256" key="21">
    <source>
        <dbReference type="SAM" id="Phobius"/>
    </source>
</evidence>
<dbReference type="GO" id="GO:0032153">
    <property type="term" value="C:cell division site"/>
    <property type="evidence" value="ECO:0007669"/>
    <property type="project" value="TreeGrafter"/>
</dbReference>
<feature type="transmembrane region" description="Helical" evidence="21">
    <location>
        <begin position="189"/>
        <end position="211"/>
    </location>
</feature>
<dbReference type="GO" id="GO:0071555">
    <property type="term" value="P:cell wall organization"/>
    <property type="evidence" value="ECO:0007669"/>
    <property type="project" value="UniProtKB-KW"/>
</dbReference>
<name>A0A1F5Q9Z4_9BACT</name>
<keyword evidence="3" id="KW-1003">Cell membrane</keyword>
<feature type="transmembrane region" description="Helical" evidence="21">
    <location>
        <begin position="76"/>
        <end position="97"/>
    </location>
</feature>
<keyword evidence="5" id="KW-0328">Glycosyltransferase</keyword>
<evidence type="ECO:0000313" key="23">
    <source>
        <dbReference type="Proteomes" id="UP000177235"/>
    </source>
</evidence>
<protein>
    <recommendedName>
        <fullName evidence="17">Probable peptidoglycan glycosyltransferase FtsW</fullName>
        <ecNumber evidence="19">2.4.99.28</ecNumber>
    </recommendedName>
    <alternativeName>
        <fullName evidence="18">Cell division protein FtsW</fullName>
    </alternativeName>
    <alternativeName>
        <fullName evidence="15">Cell wall polymerase</fullName>
    </alternativeName>
    <alternativeName>
        <fullName evidence="14">Peptidoglycan polymerase</fullName>
    </alternativeName>
</protein>
<dbReference type="GO" id="GO:0008955">
    <property type="term" value="F:peptidoglycan glycosyltransferase activity"/>
    <property type="evidence" value="ECO:0007669"/>
    <property type="project" value="UniProtKB-EC"/>
</dbReference>
<sequence>MTDKYWKKPDQTLLGVVLLLLLIGLAAVSSASSVLSFQRFGHNNYYFFRQIGFVTVGLLALFIFSRIDYHFWKKKARLLLIGSVLVLGLVLVPGLGFKSGGTTAWFSIGAFLLQPSEFVKLSLVFYLAYWFDRKVGAESNFWFGILPPLSVAAGLVGLLLLQPDLGTAIVYAIITFVILFVAGTKYKYLFGLAAAAGVALWFVVQTAPYRIARITAFLNPKLDPQGIGYHITQALIAIGSGGLWGYGFGASRQKHNYLPESIGDSIFAVMAEELGFVRILVIVLLFTAFAILGLRIAKLAPDRFGQLAAVGITGWIVFQAMVNMGAISNLLPLTGITLPFISYGGSSLLALSVATGVLLNISRQRA</sequence>
<keyword evidence="7 21" id="KW-0812">Transmembrane</keyword>
<dbReference type="GO" id="GO:0008360">
    <property type="term" value="P:regulation of cell shape"/>
    <property type="evidence" value="ECO:0007669"/>
    <property type="project" value="UniProtKB-KW"/>
</dbReference>
<dbReference type="GO" id="GO:0009252">
    <property type="term" value="P:peptidoglycan biosynthetic process"/>
    <property type="evidence" value="ECO:0007669"/>
    <property type="project" value="UniProtKB-KW"/>
</dbReference>
<evidence type="ECO:0000256" key="12">
    <source>
        <dbReference type="ARBA" id="ARBA00023306"/>
    </source>
</evidence>
<keyword evidence="6" id="KW-0808">Transferase</keyword>
<dbReference type="EMBL" id="MFFF01000027">
    <property type="protein sequence ID" value="OGE98732.1"/>
    <property type="molecule type" value="Genomic_DNA"/>
</dbReference>
<evidence type="ECO:0000256" key="17">
    <source>
        <dbReference type="ARBA" id="ARBA00041185"/>
    </source>
</evidence>
<keyword evidence="12" id="KW-0131">Cell cycle</keyword>
<feature type="transmembrane region" description="Helical" evidence="21">
    <location>
        <begin position="103"/>
        <end position="129"/>
    </location>
</feature>
<keyword evidence="11 21" id="KW-0472">Membrane</keyword>
<dbReference type="InterPro" id="IPR013437">
    <property type="entry name" value="FtsW"/>
</dbReference>
<evidence type="ECO:0000256" key="7">
    <source>
        <dbReference type="ARBA" id="ARBA00022692"/>
    </source>
</evidence>
<dbReference type="AlphaFoldDB" id="A0A1F5Q9Z4"/>
<evidence type="ECO:0000256" key="8">
    <source>
        <dbReference type="ARBA" id="ARBA00022960"/>
    </source>
</evidence>
<evidence type="ECO:0000256" key="16">
    <source>
        <dbReference type="ARBA" id="ARBA00038053"/>
    </source>
</evidence>
<dbReference type="GO" id="GO:0005886">
    <property type="term" value="C:plasma membrane"/>
    <property type="evidence" value="ECO:0007669"/>
    <property type="project" value="UniProtKB-SubCell"/>
</dbReference>
<dbReference type="Proteomes" id="UP000177235">
    <property type="component" value="Unassembled WGS sequence"/>
</dbReference>
<dbReference type="NCBIfam" id="TIGR02614">
    <property type="entry name" value="ftsW"/>
    <property type="match status" value="1"/>
</dbReference>
<evidence type="ECO:0000256" key="14">
    <source>
        <dbReference type="ARBA" id="ARBA00032370"/>
    </source>
</evidence>
<feature type="transmembrane region" description="Helical" evidence="21">
    <location>
        <begin position="275"/>
        <end position="295"/>
    </location>
</feature>
<feature type="transmembrane region" description="Helical" evidence="21">
    <location>
        <begin position="307"/>
        <end position="328"/>
    </location>
</feature>
<dbReference type="GO" id="GO:0051301">
    <property type="term" value="P:cell division"/>
    <property type="evidence" value="ECO:0007669"/>
    <property type="project" value="UniProtKB-KW"/>
</dbReference>
<comment type="similarity">
    <text evidence="16">Belongs to the SEDS family. FtsW subfamily.</text>
</comment>
<dbReference type="GO" id="GO:0015648">
    <property type="term" value="F:lipid-linked peptidoglycan transporter activity"/>
    <property type="evidence" value="ECO:0007669"/>
    <property type="project" value="TreeGrafter"/>
</dbReference>
<comment type="caution">
    <text evidence="22">The sequence shown here is derived from an EMBL/GenBank/DDBJ whole genome shotgun (WGS) entry which is preliminary data.</text>
</comment>
<evidence type="ECO:0000256" key="15">
    <source>
        <dbReference type="ARBA" id="ARBA00033270"/>
    </source>
</evidence>
<evidence type="ECO:0000313" key="22">
    <source>
        <dbReference type="EMBL" id="OGE98732.1"/>
    </source>
</evidence>
<evidence type="ECO:0000256" key="13">
    <source>
        <dbReference type="ARBA" id="ARBA00023316"/>
    </source>
</evidence>
<keyword evidence="13" id="KW-0961">Cell wall biogenesis/degradation</keyword>
<evidence type="ECO:0000256" key="3">
    <source>
        <dbReference type="ARBA" id="ARBA00022475"/>
    </source>
</evidence>
<evidence type="ECO:0000256" key="10">
    <source>
        <dbReference type="ARBA" id="ARBA00022989"/>
    </source>
</evidence>
<evidence type="ECO:0000256" key="1">
    <source>
        <dbReference type="ARBA" id="ARBA00004651"/>
    </source>
</evidence>
<proteinExistence type="inferred from homology"/>
<feature type="transmembrane region" description="Helical" evidence="21">
    <location>
        <begin position="141"/>
        <end position="159"/>
    </location>
</feature>
<dbReference type="Pfam" id="PF01098">
    <property type="entry name" value="FTSW_RODA_SPOVE"/>
    <property type="match status" value="1"/>
</dbReference>
<reference evidence="22 23" key="1">
    <citation type="journal article" date="2016" name="Nat. Commun.">
        <title>Thousands of microbial genomes shed light on interconnected biogeochemical processes in an aquifer system.</title>
        <authorList>
            <person name="Anantharaman K."/>
            <person name="Brown C.T."/>
            <person name="Hug L.A."/>
            <person name="Sharon I."/>
            <person name="Castelle C.J."/>
            <person name="Probst A.J."/>
            <person name="Thomas B.C."/>
            <person name="Singh A."/>
            <person name="Wilkins M.J."/>
            <person name="Karaoz U."/>
            <person name="Brodie E.L."/>
            <person name="Williams K.H."/>
            <person name="Hubbard S.S."/>
            <person name="Banfield J.F."/>
        </authorList>
    </citation>
    <scope>NUCLEOTIDE SEQUENCE [LARGE SCALE GENOMIC DNA]</scope>
</reference>
<dbReference type="PANTHER" id="PTHR30474:SF2">
    <property type="entry name" value="PEPTIDOGLYCAN GLYCOSYLTRANSFERASE FTSW-RELATED"/>
    <property type="match status" value="1"/>
</dbReference>
<evidence type="ECO:0000256" key="4">
    <source>
        <dbReference type="ARBA" id="ARBA00022618"/>
    </source>
</evidence>
<evidence type="ECO:0000256" key="11">
    <source>
        <dbReference type="ARBA" id="ARBA00023136"/>
    </source>
</evidence>
<evidence type="ECO:0000256" key="2">
    <source>
        <dbReference type="ARBA" id="ARBA00004752"/>
    </source>
</evidence>
<evidence type="ECO:0000256" key="6">
    <source>
        <dbReference type="ARBA" id="ARBA00022679"/>
    </source>
</evidence>
<accession>A0A1F5Q9Z4</accession>
<feature type="transmembrane region" description="Helical" evidence="21">
    <location>
        <begin position="165"/>
        <end position="182"/>
    </location>
</feature>
<evidence type="ECO:0000256" key="9">
    <source>
        <dbReference type="ARBA" id="ARBA00022984"/>
    </source>
</evidence>
<evidence type="ECO:0000256" key="20">
    <source>
        <dbReference type="ARBA" id="ARBA00049902"/>
    </source>
</evidence>
<dbReference type="EC" id="2.4.99.28" evidence="19"/>
<gene>
    <name evidence="22" type="ORF">A3J05_04495</name>
</gene>
<evidence type="ECO:0000256" key="5">
    <source>
        <dbReference type="ARBA" id="ARBA00022676"/>
    </source>
</evidence>
<dbReference type="InterPro" id="IPR001182">
    <property type="entry name" value="FtsW/RodA"/>
</dbReference>
<comment type="subcellular location">
    <subcellularLocation>
        <location evidence="1">Cell membrane</location>
        <topology evidence="1">Multi-pass membrane protein</topology>
    </subcellularLocation>
</comment>
<feature type="transmembrane region" description="Helical" evidence="21">
    <location>
        <begin position="340"/>
        <end position="361"/>
    </location>
</feature>
<keyword evidence="4 22" id="KW-0132">Cell division</keyword>
<feature type="transmembrane region" description="Helical" evidence="21">
    <location>
        <begin position="47"/>
        <end position="64"/>
    </location>
</feature>
<comment type="catalytic activity">
    <reaction evidence="20">
        <text>[GlcNAc-(1-&gt;4)-Mur2Ac(oyl-L-Ala-gamma-D-Glu-L-Lys-D-Ala-D-Ala)](n)-di-trans,octa-cis-undecaprenyl diphosphate + beta-D-GlcNAc-(1-&gt;4)-Mur2Ac(oyl-L-Ala-gamma-D-Glu-L-Lys-D-Ala-D-Ala)-di-trans,octa-cis-undecaprenyl diphosphate = [GlcNAc-(1-&gt;4)-Mur2Ac(oyl-L-Ala-gamma-D-Glu-L-Lys-D-Ala-D-Ala)](n+1)-di-trans,octa-cis-undecaprenyl diphosphate + di-trans,octa-cis-undecaprenyl diphosphate + H(+)</text>
        <dbReference type="Rhea" id="RHEA:23708"/>
        <dbReference type="Rhea" id="RHEA-COMP:9602"/>
        <dbReference type="Rhea" id="RHEA-COMP:9603"/>
        <dbReference type="ChEBI" id="CHEBI:15378"/>
        <dbReference type="ChEBI" id="CHEBI:58405"/>
        <dbReference type="ChEBI" id="CHEBI:60033"/>
        <dbReference type="ChEBI" id="CHEBI:78435"/>
        <dbReference type="EC" id="2.4.99.28"/>
    </reaction>
</comment>